<evidence type="ECO:0008006" key="3">
    <source>
        <dbReference type="Google" id="ProtNLM"/>
    </source>
</evidence>
<gene>
    <name evidence="1" type="ORF">BST99_10125</name>
</gene>
<dbReference type="Gene3D" id="2.40.160.20">
    <property type="match status" value="1"/>
</dbReference>
<proteinExistence type="predicted"/>
<evidence type="ECO:0000313" key="2">
    <source>
        <dbReference type="Proteomes" id="UP000239366"/>
    </source>
</evidence>
<dbReference type="Proteomes" id="UP000239366">
    <property type="component" value="Unassembled WGS sequence"/>
</dbReference>
<reference evidence="2" key="1">
    <citation type="submission" date="2016-11" db="EMBL/GenBank/DDBJ databases">
        <title>Trade-off between light-utilization and light-protection in marine flavobacteria.</title>
        <authorList>
            <person name="Kumagai Y."/>
            <person name="Yoshizawa S."/>
            <person name="Kogure K."/>
        </authorList>
    </citation>
    <scope>NUCLEOTIDE SEQUENCE [LARGE SCALE GENOMIC DNA]</scope>
    <source>
        <strain evidence="2">SG-18</strain>
    </source>
</reference>
<accession>A0A2S7T8X3</accession>
<dbReference type="EMBL" id="MQVX01000001">
    <property type="protein sequence ID" value="PQJ16031.1"/>
    <property type="molecule type" value="Genomic_DNA"/>
</dbReference>
<dbReference type="OrthoDB" id="9782229at2"/>
<organism evidence="1 2">
    <name type="scientific">Aureicoccus marinus</name>
    <dbReference type="NCBI Taxonomy" id="754435"/>
    <lineage>
        <taxon>Bacteria</taxon>
        <taxon>Pseudomonadati</taxon>
        <taxon>Bacteroidota</taxon>
        <taxon>Flavobacteriia</taxon>
        <taxon>Flavobacteriales</taxon>
        <taxon>Flavobacteriaceae</taxon>
        <taxon>Aureicoccus</taxon>
    </lineage>
</organism>
<comment type="caution">
    <text evidence="1">The sequence shown here is derived from an EMBL/GenBank/DDBJ whole genome shotgun (WGS) entry which is preliminary data.</text>
</comment>
<name>A0A2S7T8X3_9FLAO</name>
<evidence type="ECO:0000313" key="1">
    <source>
        <dbReference type="EMBL" id="PQJ16031.1"/>
    </source>
</evidence>
<sequence length="196" mass="22376">MYRTILSLLLFWPLLVFGQRVEIPKWHSVQETYWQISVDYLAIDDSGRFISDPVNVEDHWQILPYPSRIALSRRTGKNLSFQVQGAYSVYSEGKIVDGSVLDNNRNYWSMDVNAVFHFNNFLGWGRFFDPYLGIGTGFTRANKKSQGTLNTVAGAHFWISDRCAILLNSTGKFSMAIQGNNHLVHSAGLVYRFAIE</sequence>
<keyword evidence="2" id="KW-1185">Reference proteome</keyword>
<protein>
    <recommendedName>
        <fullName evidence="3">Outer membrane protein beta-barrel domain-containing protein</fullName>
    </recommendedName>
</protein>
<dbReference type="AlphaFoldDB" id="A0A2S7T8X3"/>
<dbReference type="RefSeq" id="WP_105001702.1">
    <property type="nucleotide sequence ID" value="NZ_MQVX01000001.1"/>
</dbReference>